<dbReference type="EMBL" id="OD565545">
    <property type="protein sequence ID" value="CAD7442054.1"/>
    <property type="molecule type" value="Genomic_DNA"/>
</dbReference>
<dbReference type="PANTHER" id="PTHR10900:SF80">
    <property type="entry name" value="FASCICLIN-1"/>
    <property type="match status" value="1"/>
</dbReference>
<dbReference type="AlphaFoldDB" id="A0A7R9EXW3"/>
<dbReference type="SMART" id="SM00554">
    <property type="entry name" value="FAS1"/>
    <property type="match status" value="4"/>
</dbReference>
<gene>
    <name evidence="2" type="ORF">TBIB3V08_LOCUS4497</name>
</gene>
<dbReference type="InterPro" id="IPR000782">
    <property type="entry name" value="FAS1_domain"/>
</dbReference>
<dbReference type="Pfam" id="PF02469">
    <property type="entry name" value="Fasciclin"/>
    <property type="match status" value="3"/>
</dbReference>
<feature type="domain" description="FAS1" evidence="1">
    <location>
        <begin position="490"/>
        <end position="639"/>
    </location>
</feature>
<evidence type="ECO:0000259" key="1">
    <source>
        <dbReference type="PROSITE" id="PS50213"/>
    </source>
</evidence>
<dbReference type="PANTHER" id="PTHR10900">
    <property type="entry name" value="PERIOSTIN-RELATED"/>
    <property type="match status" value="1"/>
</dbReference>
<dbReference type="GO" id="GO:0005615">
    <property type="term" value="C:extracellular space"/>
    <property type="evidence" value="ECO:0007669"/>
    <property type="project" value="TreeGrafter"/>
</dbReference>
<dbReference type="InterPro" id="IPR036378">
    <property type="entry name" value="FAS1_dom_sf"/>
</dbReference>
<organism evidence="2">
    <name type="scientific">Timema bartmani</name>
    <dbReference type="NCBI Taxonomy" id="61472"/>
    <lineage>
        <taxon>Eukaryota</taxon>
        <taxon>Metazoa</taxon>
        <taxon>Ecdysozoa</taxon>
        <taxon>Arthropoda</taxon>
        <taxon>Hexapoda</taxon>
        <taxon>Insecta</taxon>
        <taxon>Pterygota</taxon>
        <taxon>Neoptera</taxon>
        <taxon>Polyneoptera</taxon>
        <taxon>Phasmatodea</taxon>
        <taxon>Timematodea</taxon>
        <taxon>Timematoidea</taxon>
        <taxon>Timematidae</taxon>
        <taxon>Timema</taxon>
    </lineage>
</organism>
<name>A0A7R9EXW3_9NEOP</name>
<evidence type="ECO:0000313" key="2">
    <source>
        <dbReference type="EMBL" id="CAD7442054.1"/>
    </source>
</evidence>
<dbReference type="GO" id="GO:0050839">
    <property type="term" value="F:cell adhesion molecule binding"/>
    <property type="evidence" value="ECO:0007669"/>
    <property type="project" value="TreeGrafter"/>
</dbReference>
<dbReference type="InterPro" id="IPR050904">
    <property type="entry name" value="Adhesion/Biosynth-related"/>
</dbReference>
<dbReference type="Gene3D" id="2.30.180.10">
    <property type="entry name" value="FAS1 domain"/>
    <property type="match status" value="3"/>
</dbReference>
<accession>A0A7R9EXW3</accession>
<dbReference type="GO" id="GO:0031012">
    <property type="term" value="C:extracellular matrix"/>
    <property type="evidence" value="ECO:0007669"/>
    <property type="project" value="TreeGrafter"/>
</dbReference>
<protein>
    <recommendedName>
        <fullName evidence="1">FAS1 domain-containing protein</fullName>
    </recommendedName>
</protein>
<feature type="domain" description="FAS1" evidence="1">
    <location>
        <begin position="180"/>
        <end position="334"/>
    </location>
</feature>
<sequence length="672" mass="76319">MVQEPRRPSRSLEGRCDDSALLLCEELRSLSRTKLSVRGVTLRTCYLWLCISGKLIWKTTLSTPGQDSNHDISIISSRDYCESSTLDCVASEAANLARTLEELQAGMSVLSELDGNPPLWITRRPGQYRDDIYVNNARIIQERSNYQQNNLHSKKQVLHVIDEVLEPVASFTKDTLQIYNPDAYQFLNQSENLNLESHRVRSFRQRVYQNNKADVFKKAGKFTFFIPVDEGFKPPPRPEKIDQKVIDGHVIPDYVLFTDATPKDHDYNTLANYDMLRVTISFTTQSDGRTSRPYVKSNTHLGDGNHAEGVVLAEIVKANIPVKNGVVHLIHRPLMVVDTTVQQFLEEKEDGPLFKFYEVILDVGGDFMNKITTMRDLTLFAPSNEAWADSNLNNLIRNKEKLREILNLHLVQERLPIDKIKENNMNQLFQVATAADRKHLYFNIIRGDNGDSNITLTVEGGGVNATVIQPNIAATNGIVHIIDRVLGVPYTTVREKLATDPMLNNTNFLGQQGGFNNELGDMNKRFTYFVPRDYAWKKAEIHFPSAHKKLFMKEYSYHVSQILERHLVVADRAYTMLDLKRIANGNGSIALPTVRDHLKLRIKESDKSYYVEWQGEWIHVFRPDVECTNGIIHVIDSVFLKAGDVRVSGGGVGVPLLAPQLAMLLMAKWLLL</sequence>
<reference evidence="2" key="1">
    <citation type="submission" date="2020-11" db="EMBL/GenBank/DDBJ databases">
        <authorList>
            <person name="Tran Van P."/>
        </authorList>
    </citation>
    <scope>NUCLEOTIDE SEQUENCE</scope>
</reference>
<dbReference type="GO" id="GO:0030198">
    <property type="term" value="P:extracellular matrix organization"/>
    <property type="evidence" value="ECO:0007669"/>
    <property type="project" value="TreeGrafter"/>
</dbReference>
<dbReference type="SUPFAM" id="SSF82153">
    <property type="entry name" value="FAS1 domain"/>
    <property type="match status" value="3"/>
</dbReference>
<feature type="domain" description="FAS1" evidence="1">
    <location>
        <begin position="341"/>
        <end position="486"/>
    </location>
</feature>
<proteinExistence type="predicted"/>
<dbReference type="GO" id="GO:0007155">
    <property type="term" value="P:cell adhesion"/>
    <property type="evidence" value="ECO:0007669"/>
    <property type="project" value="TreeGrafter"/>
</dbReference>
<dbReference type="PROSITE" id="PS50213">
    <property type="entry name" value="FAS1"/>
    <property type="match status" value="3"/>
</dbReference>